<proteinExistence type="predicted"/>
<dbReference type="STRING" id="228230.RMCC_3017"/>
<evidence type="ECO:0000313" key="3">
    <source>
        <dbReference type="Proteomes" id="UP000069443"/>
    </source>
</evidence>
<reference evidence="3" key="1">
    <citation type="journal article" date="2016" name="Genome Announc.">
        <title>Draft Genome Sequences of Five Rapidly Growing Mycobacterium Species, M. thermoresistibile, M. fortuitum subsp. acetamidolyticum, M. canariasense, M. brisbanense, and M. novocastrense.</title>
        <authorList>
            <person name="Katahira K."/>
            <person name="Ogura Y."/>
            <person name="Gotoh Y."/>
            <person name="Hayashi T."/>
        </authorList>
    </citation>
    <scope>NUCLEOTIDE SEQUENCE [LARGE SCALE GENOMIC DNA]</scope>
    <source>
        <strain evidence="3">JCM15298</strain>
    </source>
</reference>
<evidence type="ECO:0008006" key="4">
    <source>
        <dbReference type="Google" id="ProtNLM"/>
    </source>
</evidence>
<organism evidence="2 3">
    <name type="scientific">Mycolicibacterium canariasense</name>
    <name type="common">Mycobacterium canariasense</name>
    <dbReference type="NCBI Taxonomy" id="228230"/>
    <lineage>
        <taxon>Bacteria</taxon>
        <taxon>Bacillati</taxon>
        <taxon>Actinomycetota</taxon>
        <taxon>Actinomycetes</taxon>
        <taxon>Mycobacteriales</taxon>
        <taxon>Mycobacteriaceae</taxon>
        <taxon>Mycolicibacterium</taxon>
    </lineage>
</organism>
<accession>A0A100WD84</accession>
<dbReference type="RefSeq" id="WP_234811815.1">
    <property type="nucleotide sequence ID" value="NZ_BCSY01000046.1"/>
</dbReference>
<keyword evidence="3" id="KW-1185">Reference proteome</keyword>
<sequence>MSTSRTQASVPWWPWLRRFFGTTPGVLSLVVLVVVTGALLAAIISAAQLNGRIAERNAILERSEPLAYAAHNLYAALSAADAAAVSAFLSNEIDTGPMRKRYQQALADASAALADATAGVSDVPTRTVMAQIAAQLSAYTGLVEAARANDRQGFPVGSGYLREASTLMQTAMLPAAERVYTTDTSTVEDDQRAVGALPGLGLSLMVAGLLAIVVGSVVVYRRTNRMFNIGLVVAAVAVLLAGGWLVVATRLAAVDIDQSRSAGTERFAQLAKARILALQTRTGETLQLVARGDIAASNTAFDRHIDDLNRLLVDGPPATVDGVQKWTASHRKHAEIYRSGDYPGAVAQAIGADPNASAAQFDIVDSSLRAELESTRATLRGEVASAGHRLAWSPTGSLLLLGIAAAAVVIGLWPRLKEFL</sequence>
<keyword evidence="1" id="KW-0812">Transmembrane</keyword>
<evidence type="ECO:0000313" key="2">
    <source>
        <dbReference type="EMBL" id="GAS96051.1"/>
    </source>
</evidence>
<feature type="transmembrane region" description="Helical" evidence="1">
    <location>
        <begin position="25"/>
        <end position="47"/>
    </location>
</feature>
<keyword evidence="1" id="KW-1133">Transmembrane helix</keyword>
<protein>
    <recommendedName>
        <fullName evidence="4">Secreted protein</fullName>
    </recommendedName>
</protein>
<gene>
    <name evidence="2" type="ORF">RMCC_3017</name>
</gene>
<keyword evidence="1" id="KW-0472">Membrane</keyword>
<dbReference type="AlphaFoldDB" id="A0A100WD84"/>
<comment type="caution">
    <text evidence="2">The sequence shown here is derived from an EMBL/GenBank/DDBJ whole genome shotgun (WGS) entry which is preliminary data.</text>
</comment>
<feature type="transmembrane region" description="Helical" evidence="1">
    <location>
        <begin position="398"/>
        <end position="416"/>
    </location>
</feature>
<dbReference type="EMBL" id="BCSY01000046">
    <property type="protein sequence ID" value="GAS96051.1"/>
    <property type="molecule type" value="Genomic_DNA"/>
</dbReference>
<name>A0A100WD84_MYCCR</name>
<dbReference type="Proteomes" id="UP000069443">
    <property type="component" value="Unassembled WGS sequence"/>
</dbReference>
<feature type="transmembrane region" description="Helical" evidence="1">
    <location>
        <begin position="226"/>
        <end position="247"/>
    </location>
</feature>
<reference evidence="3" key="2">
    <citation type="submission" date="2016-02" db="EMBL/GenBank/DDBJ databases">
        <title>Draft genome sequence of five rapidly growing Mycobacterium species.</title>
        <authorList>
            <person name="Katahira K."/>
            <person name="Gotou Y."/>
            <person name="Iida K."/>
            <person name="Ogura Y."/>
            <person name="Hayashi T."/>
        </authorList>
    </citation>
    <scope>NUCLEOTIDE SEQUENCE [LARGE SCALE GENOMIC DNA]</scope>
    <source>
        <strain evidence="3">JCM15298</strain>
    </source>
</reference>
<evidence type="ECO:0000256" key="1">
    <source>
        <dbReference type="SAM" id="Phobius"/>
    </source>
</evidence>
<feature type="transmembrane region" description="Helical" evidence="1">
    <location>
        <begin position="200"/>
        <end position="220"/>
    </location>
</feature>